<feature type="transmembrane region" description="Helical" evidence="1">
    <location>
        <begin position="129"/>
        <end position="153"/>
    </location>
</feature>
<feature type="transmembrane region" description="Helical" evidence="1">
    <location>
        <begin position="53"/>
        <end position="72"/>
    </location>
</feature>
<name>A0A916S299_9HYPH</name>
<keyword evidence="1" id="KW-0812">Transmembrane</keyword>
<accession>A0A916S299</accession>
<sequence>MGSNASSESIRTWRIGRAVAGALGLLFAILYLIEGRNLDIGRLNAPGPGIFPLVVGVIFALVSAGVIADALLTKDAGKASFPQGEDRKRLVTIYGCFVLYAVLFNVIGFPLATFALVTLFTRIVGEISWLKAILCGLGTTCLMWVAFVVLLNVRLPMGIWS</sequence>
<dbReference type="EMBL" id="BMIF01000016">
    <property type="protein sequence ID" value="GGA79642.1"/>
    <property type="molecule type" value="Genomic_DNA"/>
</dbReference>
<feature type="domain" description="DUF1468" evidence="2">
    <location>
        <begin position="20"/>
        <end position="156"/>
    </location>
</feature>
<organism evidence="3 4">
    <name type="scientific">Nitratireductor aestuarii</name>
    <dbReference type="NCBI Taxonomy" id="1735103"/>
    <lineage>
        <taxon>Bacteria</taxon>
        <taxon>Pseudomonadati</taxon>
        <taxon>Pseudomonadota</taxon>
        <taxon>Alphaproteobacteria</taxon>
        <taxon>Hyphomicrobiales</taxon>
        <taxon>Phyllobacteriaceae</taxon>
        <taxon>Nitratireductor</taxon>
    </lineage>
</organism>
<evidence type="ECO:0000313" key="4">
    <source>
        <dbReference type="Proteomes" id="UP000636264"/>
    </source>
</evidence>
<dbReference type="InterPro" id="IPR009936">
    <property type="entry name" value="DUF1468"/>
</dbReference>
<evidence type="ECO:0000256" key="1">
    <source>
        <dbReference type="SAM" id="Phobius"/>
    </source>
</evidence>
<evidence type="ECO:0000259" key="2">
    <source>
        <dbReference type="Pfam" id="PF07331"/>
    </source>
</evidence>
<proteinExistence type="predicted"/>
<comment type="caution">
    <text evidence="3">The sequence shown here is derived from an EMBL/GenBank/DDBJ whole genome shotgun (WGS) entry which is preliminary data.</text>
</comment>
<keyword evidence="4" id="KW-1185">Reference proteome</keyword>
<feature type="transmembrane region" description="Helical" evidence="1">
    <location>
        <begin position="12"/>
        <end position="33"/>
    </location>
</feature>
<keyword evidence="1" id="KW-1133">Transmembrane helix</keyword>
<gene>
    <name evidence="3" type="ORF">GCM10011385_37330</name>
</gene>
<feature type="transmembrane region" description="Helical" evidence="1">
    <location>
        <begin position="93"/>
        <end position="117"/>
    </location>
</feature>
<evidence type="ECO:0000313" key="3">
    <source>
        <dbReference type="EMBL" id="GGA79642.1"/>
    </source>
</evidence>
<dbReference type="Proteomes" id="UP000636264">
    <property type="component" value="Unassembled WGS sequence"/>
</dbReference>
<reference evidence="3" key="2">
    <citation type="submission" date="2020-09" db="EMBL/GenBank/DDBJ databases">
        <authorList>
            <person name="Sun Q."/>
            <person name="Zhou Y."/>
        </authorList>
    </citation>
    <scope>NUCLEOTIDE SEQUENCE</scope>
    <source>
        <strain evidence="3">CGMCC 1.15320</strain>
    </source>
</reference>
<dbReference type="RefSeq" id="WP_188722629.1">
    <property type="nucleotide sequence ID" value="NZ_BMIF01000016.1"/>
</dbReference>
<keyword evidence="1" id="KW-0472">Membrane</keyword>
<protein>
    <recommendedName>
        <fullName evidence="2">DUF1468 domain-containing protein</fullName>
    </recommendedName>
</protein>
<reference evidence="3" key="1">
    <citation type="journal article" date="2014" name="Int. J. Syst. Evol. Microbiol.">
        <title>Complete genome sequence of Corynebacterium casei LMG S-19264T (=DSM 44701T), isolated from a smear-ripened cheese.</title>
        <authorList>
            <consortium name="US DOE Joint Genome Institute (JGI-PGF)"/>
            <person name="Walter F."/>
            <person name="Albersmeier A."/>
            <person name="Kalinowski J."/>
            <person name="Ruckert C."/>
        </authorList>
    </citation>
    <scope>NUCLEOTIDE SEQUENCE</scope>
    <source>
        <strain evidence="3">CGMCC 1.15320</strain>
    </source>
</reference>
<dbReference type="Pfam" id="PF07331">
    <property type="entry name" value="TctB"/>
    <property type="match status" value="1"/>
</dbReference>
<dbReference type="AlphaFoldDB" id="A0A916S299"/>